<evidence type="ECO:0000313" key="1">
    <source>
        <dbReference type="Proteomes" id="UP000887579"/>
    </source>
</evidence>
<sequence length="579" mass="64517">MVFQPRQRPHTQHGPRAERNIQIAEQVTDGAVRRHQTLCKPPQFPDTRKTKEVKAAHDFGNNVVDKDGGVDGGAANNSGTNGTHLSVNNKAADDSEATLVAHDFDDNVPVADGRVDIPEGGITGAANTRDRRAHDFGDNGTHLSLNNEEARDDSEATLVEKFFDEQISKIETSREATTLFDKTGKLQSTMVQEEVHAGDDKKSLDEQNSLEPSFAELKQAFENGRDARHSRDKVRIETCLAILKKQQQAAMNASIGMNLTKEQEHLMNKTSNLSKKLTDDLQMFNEFMKLRLADDSSSYSSVFQGVQVASGGTRSAQKAHVVNKKPKSENSEAQKTLAEHFDENIDGTDMPIKELVRLADQQRLKVPQLPDTHKMDAKMFAYNERVEAEARWTAQQFNNRSVQSDALQKIPENNINENTRWNAQQFNNRSVQSDALQKFPENNINENSLPPRPQLSVPPPPALPEFFTKKRAEATIEAKDPTYDQASREHKTTNDPTMKAAATNKPRPAGQAEPFSPEELEEGRRKLKILEKSLGGTVKRPQSAGTEPPPLVKAMVSRRKKMAGDDTQQESESDGEDWN</sequence>
<reference evidence="2" key="1">
    <citation type="submission" date="2022-11" db="UniProtKB">
        <authorList>
            <consortium name="WormBaseParasite"/>
        </authorList>
    </citation>
    <scope>IDENTIFICATION</scope>
</reference>
<name>A0AC34F7M2_9BILA</name>
<dbReference type="WBParaSite" id="ES5_v2.g13177.t1">
    <property type="protein sequence ID" value="ES5_v2.g13177.t1"/>
    <property type="gene ID" value="ES5_v2.g13177"/>
</dbReference>
<proteinExistence type="predicted"/>
<organism evidence="1 2">
    <name type="scientific">Panagrolaimus sp. ES5</name>
    <dbReference type="NCBI Taxonomy" id="591445"/>
    <lineage>
        <taxon>Eukaryota</taxon>
        <taxon>Metazoa</taxon>
        <taxon>Ecdysozoa</taxon>
        <taxon>Nematoda</taxon>
        <taxon>Chromadorea</taxon>
        <taxon>Rhabditida</taxon>
        <taxon>Tylenchina</taxon>
        <taxon>Panagrolaimomorpha</taxon>
        <taxon>Panagrolaimoidea</taxon>
        <taxon>Panagrolaimidae</taxon>
        <taxon>Panagrolaimus</taxon>
    </lineage>
</organism>
<evidence type="ECO:0000313" key="2">
    <source>
        <dbReference type="WBParaSite" id="ES5_v2.g13177.t1"/>
    </source>
</evidence>
<protein>
    <submittedName>
        <fullName evidence="2">WH2 domain-containing protein</fullName>
    </submittedName>
</protein>
<accession>A0AC34F7M2</accession>
<dbReference type="Proteomes" id="UP000887579">
    <property type="component" value="Unplaced"/>
</dbReference>